<dbReference type="InterPro" id="IPR050475">
    <property type="entry name" value="Prenyltransferase_related"/>
</dbReference>
<evidence type="ECO:0000313" key="7">
    <source>
        <dbReference type="Proteomes" id="UP000251891"/>
    </source>
</evidence>
<evidence type="ECO:0000313" key="6">
    <source>
        <dbReference type="EMBL" id="RAY11408.1"/>
    </source>
</evidence>
<feature type="transmembrane region" description="Helical" evidence="5">
    <location>
        <begin position="168"/>
        <end position="187"/>
    </location>
</feature>
<evidence type="ECO:0000256" key="4">
    <source>
        <dbReference type="ARBA" id="ARBA00023136"/>
    </source>
</evidence>
<dbReference type="InterPro" id="IPR000537">
    <property type="entry name" value="UbiA_prenyltransferase"/>
</dbReference>
<evidence type="ECO:0000256" key="5">
    <source>
        <dbReference type="SAM" id="Phobius"/>
    </source>
</evidence>
<dbReference type="Gene3D" id="1.10.357.140">
    <property type="entry name" value="UbiA prenyltransferase"/>
    <property type="match status" value="1"/>
</dbReference>
<evidence type="ECO:0000256" key="1">
    <source>
        <dbReference type="ARBA" id="ARBA00004141"/>
    </source>
</evidence>
<dbReference type="AlphaFoldDB" id="A0A365GXB7"/>
<organism evidence="6 7">
    <name type="scientific">Actinomadura craniellae</name>
    <dbReference type="NCBI Taxonomy" id="2231787"/>
    <lineage>
        <taxon>Bacteria</taxon>
        <taxon>Bacillati</taxon>
        <taxon>Actinomycetota</taxon>
        <taxon>Actinomycetes</taxon>
        <taxon>Streptosporangiales</taxon>
        <taxon>Thermomonosporaceae</taxon>
        <taxon>Actinomadura</taxon>
    </lineage>
</organism>
<dbReference type="GO" id="GO:0016020">
    <property type="term" value="C:membrane"/>
    <property type="evidence" value="ECO:0007669"/>
    <property type="project" value="UniProtKB-SubCell"/>
</dbReference>
<evidence type="ECO:0000256" key="3">
    <source>
        <dbReference type="ARBA" id="ARBA00022989"/>
    </source>
</evidence>
<feature type="transmembrane region" description="Helical" evidence="5">
    <location>
        <begin position="25"/>
        <end position="45"/>
    </location>
</feature>
<feature type="transmembrane region" description="Helical" evidence="5">
    <location>
        <begin position="138"/>
        <end position="156"/>
    </location>
</feature>
<dbReference type="OrthoDB" id="8559716at2"/>
<feature type="transmembrane region" description="Helical" evidence="5">
    <location>
        <begin position="193"/>
        <end position="211"/>
    </location>
</feature>
<dbReference type="Pfam" id="PF01040">
    <property type="entry name" value="UbiA"/>
    <property type="match status" value="1"/>
</dbReference>
<accession>A0A365GXB7</accession>
<protein>
    <recommendedName>
        <fullName evidence="8">Prenyltransferase</fullName>
    </recommendedName>
</protein>
<dbReference type="GO" id="GO:0016765">
    <property type="term" value="F:transferase activity, transferring alkyl or aryl (other than methyl) groups"/>
    <property type="evidence" value="ECO:0007669"/>
    <property type="project" value="InterPro"/>
</dbReference>
<name>A0A365GXB7_9ACTN</name>
<gene>
    <name evidence="6" type="ORF">DPM19_30765</name>
</gene>
<proteinExistence type="predicted"/>
<keyword evidence="7" id="KW-1185">Reference proteome</keyword>
<evidence type="ECO:0008006" key="8">
    <source>
        <dbReference type="Google" id="ProtNLM"/>
    </source>
</evidence>
<comment type="caution">
    <text evidence="6">The sequence shown here is derived from an EMBL/GenBank/DDBJ whole genome shotgun (WGS) entry which is preliminary data.</text>
</comment>
<comment type="subcellular location">
    <subcellularLocation>
        <location evidence="1">Membrane</location>
        <topology evidence="1">Multi-pass membrane protein</topology>
    </subcellularLocation>
</comment>
<dbReference type="EMBL" id="QLYX01000019">
    <property type="protein sequence ID" value="RAY11408.1"/>
    <property type="molecule type" value="Genomic_DNA"/>
</dbReference>
<dbReference type="PANTHER" id="PTHR42723">
    <property type="entry name" value="CHLOROPHYLL SYNTHASE"/>
    <property type="match status" value="1"/>
</dbReference>
<dbReference type="InterPro" id="IPR044878">
    <property type="entry name" value="UbiA_sf"/>
</dbReference>
<feature type="transmembrane region" description="Helical" evidence="5">
    <location>
        <begin position="66"/>
        <end position="88"/>
    </location>
</feature>
<feature type="transmembrane region" description="Helical" evidence="5">
    <location>
        <begin position="264"/>
        <end position="282"/>
    </location>
</feature>
<feature type="transmembrane region" description="Helical" evidence="5">
    <location>
        <begin position="294"/>
        <end position="316"/>
    </location>
</feature>
<sequence length="320" mass="34979">MVTAESPVLERHGRLKQLVLDLWEISRPGLFMVSIVPFWFGYLLASRQLIFGQEACGQSVGDCASALAAGAVGLVVWGPLVWLAVLAINDAYDLEADRLNPRKDTPLTSGRLSERGAKVAAYGAAATAVALSYAVRPGMALATLGFLVCGWIYSVPPLKWKNRAGFDVLSNCLALGVFPVLGGWAVARPLDGFPWIMALALFLVQVGMYMPTMIGDCETDRATGSITTAVRFGQDRAYQLGLVCWTGFWAMTVALAALDEVYPRELLWFQLLCTPLFVWLYHRGLGRAREPRDIARGMIMVGRLFLLPLLVFALVYSGTI</sequence>
<reference evidence="6 7" key="1">
    <citation type="submission" date="2018-06" db="EMBL/GenBank/DDBJ databases">
        <title>Actinomadura craniellae sp. nov. isolated from marine sponge Craniella sp.</title>
        <authorList>
            <person name="Li L."/>
            <person name="Xu Q.H."/>
            <person name="Lin H.W."/>
            <person name="Lu Y.H."/>
        </authorList>
    </citation>
    <scope>NUCLEOTIDE SEQUENCE [LARGE SCALE GENOMIC DNA]</scope>
    <source>
        <strain evidence="6 7">LHW63021</strain>
    </source>
</reference>
<keyword evidence="3 5" id="KW-1133">Transmembrane helix</keyword>
<feature type="transmembrane region" description="Helical" evidence="5">
    <location>
        <begin position="240"/>
        <end position="258"/>
    </location>
</feature>
<keyword evidence="4 5" id="KW-0472">Membrane</keyword>
<dbReference type="Proteomes" id="UP000251891">
    <property type="component" value="Unassembled WGS sequence"/>
</dbReference>
<dbReference type="PANTHER" id="PTHR42723:SF1">
    <property type="entry name" value="CHLOROPHYLL SYNTHASE, CHLOROPLASTIC"/>
    <property type="match status" value="1"/>
</dbReference>
<evidence type="ECO:0000256" key="2">
    <source>
        <dbReference type="ARBA" id="ARBA00022692"/>
    </source>
</evidence>
<dbReference type="RefSeq" id="WP_111871600.1">
    <property type="nucleotide sequence ID" value="NZ_QLYX01000019.1"/>
</dbReference>
<keyword evidence="2 5" id="KW-0812">Transmembrane</keyword>